<comment type="pathway">
    <text evidence="2">Carbohydrate biosynthesis; dTDP-L-rhamnose biosynthesis.</text>
</comment>
<evidence type="ECO:0000256" key="1">
    <source>
        <dbReference type="ARBA" id="ARBA00010944"/>
    </source>
</evidence>
<dbReference type="GO" id="GO:0008831">
    <property type="term" value="F:dTDP-4-dehydrorhamnose reductase activity"/>
    <property type="evidence" value="ECO:0007669"/>
    <property type="project" value="UniProtKB-EC"/>
</dbReference>
<dbReference type="EMBL" id="JACSQQ010000001">
    <property type="protein sequence ID" value="MBD7948908.1"/>
    <property type="molecule type" value="Genomic_DNA"/>
</dbReference>
<dbReference type="InterPro" id="IPR005913">
    <property type="entry name" value="dTDP_dehydrorham_reduct"/>
</dbReference>
<dbReference type="Proteomes" id="UP000641803">
    <property type="component" value="Unassembled WGS sequence"/>
</dbReference>
<feature type="domain" description="RmlD-like substrate binding" evidence="3">
    <location>
        <begin position="1"/>
        <end position="271"/>
    </location>
</feature>
<dbReference type="SUPFAM" id="SSF51735">
    <property type="entry name" value="NAD(P)-binding Rossmann-fold domains"/>
    <property type="match status" value="1"/>
</dbReference>
<dbReference type="CDD" id="cd05254">
    <property type="entry name" value="dTDP_HR_like_SDR_e"/>
    <property type="match status" value="1"/>
</dbReference>
<evidence type="ECO:0000313" key="4">
    <source>
        <dbReference type="EMBL" id="MBD7948908.1"/>
    </source>
</evidence>
<dbReference type="PANTHER" id="PTHR10491">
    <property type="entry name" value="DTDP-4-DEHYDRORHAMNOSE REDUCTASE"/>
    <property type="match status" value="1"/>
</dbReference>
<dbReference type="InterPro" id="IPR029903">
    <property type="entry name" value="RmlD-like-bd"/>
</dbReference>
<reference evidence="4 5" key="1">
    <citation type="submission" date="2020-08" db="EMBL/GenBank/DDBJ databases">
        <title>A Genomic Blueprint of the Chicken Gut Microbiome.</title>
        <authorList>
            <person name="Gilroy R."/>
            <person name="Ravi A."/>
            <person name="Getino M."/>
            <person name="Pursley I."/>
            <person name="Horton D.L."/>
            <person name="Alikhan N.-F."/>
            <person name="Baker D."/>
            <person name="Gharbi K."/>
            <person name="Hall N."/>
            <person name="Watson M."/>
            <person name="Adriaenssens E.M."/>
            <person name="Foster-Nyarko E."/>
            <person name="Jarju S."/>
            <person name="Secka A."/>
            <person name="Antonio M."/>
            <person name="Oren A."/>
            <person name="Chaudhuri R."/>
            <person name="La Ragione R.M."/>
            <person name="Hildebrand F."/>
            <person name="Pallen M.J."/>
        </authorList>
    </citation>
    <scope>NUCLEOTIDE SEQUENCE [LARGE SCALE GENOMIC DNA]</scope>
    <source>
        <strain evidence="4 5">Sa4CUA1</strain>
    </source>
</reference>
<dbReference type="RefSeq" id="WP_191794171.1">
    <property type="nucleotide sequence ID" value="NZ_JACSQQ010000001.1"/>
</dbReference>
<dbReference type="PANTHER" id="PTHR10491:SF4">
    <property type="entry name" value="METHIONINE ADENOSYLTRANSFERASE 2 SUBUNIT BETA"/>
    <property type="match status" value="1"/>
</dbReference>
<keyword evidence="2 4" id="KW-0560">Oxidoreductase</keyword>
<dbReference type="NCBIfam" id="TIGR01214">
    <property type="entry name" value="rmlD"/>
    <property type="match status" value="1"/>
</dbReference>
<accession>A0ABR8RMC5</accession>
<keyword evidence="2" id="KW-0521">NADP</keyword>
<protein>
    <recommendedName>
        <fullName evidence="2">dTDP-4-dehydrorhamnose reductase</fullName>
        <ecNumber evidence="2">1.1.1.133</ecNumber>
    </recommendedName>
</protein>
<proteinExistence type="inferred from homology"/>
<dbReference type="Gene3D" id="3.40.50.720">
    <property type="entry name" value="NAD(P)-binding Rossmann-like Domain"/>
    <property type="match status" value="1"/>
</dbReference>
<evidence type="ECO:0000259" key="3">
    <source>
        <dbReference type="Pfam" id="PF04321"/>
    </source>
</evidence>
<dbReference type="InterPro" id="IPR036291">
    <property type="entry name" value="NAD(P)-bd_dom_sf"/>
</dbReference>
<comment type="similarity">
    <text evidence="1 2">Belongs to the dTDP-4-dehydrorhamnose reductase family.</text>
</comment>
<keyword evidence="5" id="KW-1185">Reference proteome</keyword>
<dbReference type="Pfam" id="PF04321">
    <property type="entry name" value="RmlD_sub_bind"/>
    <property type="match status" value="1"/>
</dbReference>
<dbReference type="EC" id="1.1.1.133" evidence="2"/>
<comment type="function">
    <text evidence="2">Catalyzes the reduction of dTDP-6-deoxy-L-lyxo-4-hexulose to yield dTDP-L-rhamnose.</text>
</comment>
<sequence length="282" mass="29318">MQWIVIGAAGMLGQDVVSRLTADGRSVVALDRADLDITDPEACTSGLKGADVVVNCAAWTAVDLAEEREAEAFAVNATGAANLARSATDVGARLVHISTDYVFDGSARSPYAADAPQDPATAYGRTKAAGEWAVQSFGAQHLVLRTAYLYGAGGACFPRTIVKLAAERGGVDVVDDQYGQPTWTVDVADLVVRAVDAKIPGGIHHATSQGGTSWYEFAAAAVAAAGMDPQLVRPTTSASFVRPAPRPAYSVLGHESLRAAGVEPIGPWQERWSLAAPSVLGL</sequence>
<organism evidence="4 5">
    <name type="scientific">Oerskovia rustica</name>
    <dbReference type="NCBI Taxonomy" id="2762237"/>
    <lineage>
        <taxon>Bacteria</taxon>
        <taxon>Bacillati</taxon>
        <taxon>Actinomycetota</taxon>
        <taxon>Actinomycetes</taxon>
        <taxon>Micrococcales</taxon>
        <taxon>Cellulomonadaceae</taxon>
        <taxon>Oerskovia</taxon>
    </lineage>
</organism>
<gene>
    <name evidence="4" type="primary">rfbD</name>
    <name evidence="4" type="ORF">H9652_00615</name>
</gene>
<dbReference type="Gene3D" id="3.90.25.10">
    <property type="entry name" value="UDP-galactose 4-epimerase, domain 1"/>
    <property type="match status" value="1"/>
</dbReference>
<evidence type="ECO:0000313" key="5">
    <source>
        <dbReference type="Proteomes" id="UP000641803"/>
    </source>
</evidence>
<comment type="caution">
    <text evidence="4">The sequence shown here is derived from an EMBL/GenBank/DDBJ whole genome shotgun (WGS) entry which is preliminary data.</text>
</comment>
<name>A0ABR8RMC5_9CELL</name>
<evidence type="ECO:0000256" key="2">
    <source>
        <dbReference type="RuleBase" id="RU364082"/>
    </source>
</evidence>